<gene>
    <name evidence="2" type="ORF">DesyoDRAFT_3584</name>
</gene>
<sequence>MEPVILHLPFELSEEELMEKLRLKEGHPYRNRVLELAEEARKIAAPKVIYKHAYVDSNDEHKVIIDGITFKSRILSVNLEAIHRVFPFVVTSGVELEAWGKGITDMFENFCADTIQEIILESASENFKGILDQECGLASASNMNPGSLPDWPITEQKPLFQLLGQVKEQIGVELTESFLLLPVKSISGIRFPKEGTFENCQLCPREKCPGRKSPYNPELKAKYQ</sequence>
<evidence type="ECO:0000259" key="1">
    <source>
        <dbReference type="Pfam" id="PF02965"/>
    </source>
</evidence>
<protein>
    <submittedName>
        <fullName evidence="2">Vitamin B12 dependent methionine synthase</fullName>
    </submittedName>
</protein>
<dbReference type="Proteomes" id="UP000005104">
    <property type="component" value="Chromosome"/>
</dbReference>
<evidence type="ECO:0000313" key="3">
    <source>
        <dbReference type="Proteomes" id="UP000005104"/>
    </source>
</evidence>
<dbReference type="Pfam" id="PF02965">
    <property type="entry name" value="Met_synt_B12"/>
    <property type="match status" value="1"/>
</dbReference>
<dbReference type="GO" id="GO:0008705">
    <property type="term" value="F:methionine synthase activity"/>
    <property type="evidence" value="ECO:0007669"/>
    <property type="project" value="InterPro"/>
</dbReference>
<dbReference type="HOGENOM" id="CLU_105790_0_0_9"/>
<dbReference type="Gene3D" id="3.40.109.40">
    <property type="match status" value="1"/>
</dbReference>
<dbReference type="RefSeq" id="WP_007785054.1">
    <property type="nucleotide sequence ID" value="NZ_CM001441.1"/>
</dbReference>
<proteinExistence type="predicted"/>
<dbReference type="AlphaFoldDB" id="H5Y5K1"/>
<name>H5Y5K1_9FIRM</name>
<keyword evidence="3" id="KW-1185">Reference proteome</keyword>
<reference evidence="2 3" key="1">
    <citation type="submission" date="2011-11" db="EMBL/GenBank/DDBJ databases">
        <title>The Noncontiguous Finished genome of Desulfosporosinus youngiae DSM 17734.</title>
        <authorList>
            <consortium name="US DOE Joint Genome Institute (JGI-PGF)"/>
            <person name="Lucas S."/>
            <person name="Han J."/>
            <person name="Lapidus A."/>
            <person name="Cheng J.-F."/>
            <person name="Goodwin L."/>
            <person name="Pitluck S."/>
            <person name="Peters L."/>
            <person name="Ovchinnikova G."/>
            <person name="Lu M."/>
            <person name="Land M.L."/>
            <person name="Hauser L."/>
            <person name="Pester M."/>
            <person name="Spring S."/>
            <person name="Ollivier B."/>
            <person name="Rattei T."/>
            <person name="Klenk H.-P."/>
            <person name="Wagner M."/>
            <person name="Loy A."/>
            <person name="Woyke T.J."/>
        </authorList>
    </citation>
    <scope>NUCLEOTIDE SEQUENCE [LARGE SCALE GENOMIC DNA]</scope>
    <source>
        <strain evidence="2 3">DSM 17734</strain>
    </source>
</reference>
<accession>H5Y5K1</accession>
<dbReference type="InterPro" id="IPR004223">
    <property type="entry name" value="VitB12-dep_Met_synth_activ_dom"/>
</dbReference>
<dbReference type="SUPFAM" id="SSF56507">
    <property type="entry name" value="Methionine synthase activation domain-like"/>
    <property type="match status" value="1"/>
</dbReference>
<dbReference type="OrthoDB" id="5509362at2"/>
<dbReference type="EMBL" id="CM001441">
    <property type="protein sequence ID" value="EHQ90588.1"/>
    <property type="molecule type" value="Genomic_DNA"/>
</dbReference>
<dbReference type="eggNOG" id="COG1410">
    <property type="taxonomic scope" value="Bacteria"/>
</dbReference>
<dbReference type="STRING" id="768710.DesyoDRAFT_3584"/>
<evidence type="ECO:0000313" key="2">
    <source>
        <dbReference type="EMBL" id="EHQ90588.1"/>
    </source>
</evidence>
<dbReference type="InterPro" id="IPR037010">
    <property type="entry name" value="VitB12-dep_Met_synth_activ_sf"/>
</dbReference>
<feature type="domain" description="AdoMet activation" evidence="1">
    <location>
        <begin position="154"/>
        <end position="193"/>
    </location>
</feature>
<organism evidence="2 3">
    <name type="scientific">Desulfosporosinus youngiae DSM 17734</name>
    <dbReference type="NCBI Taxonomy" id="768710"/>
    <lineage>
        <taxon>Bacteria</taxon>
        <taxon>Bacillati</taxon>
        <taxon>Bacillota</taxon>
        <taxon>Clostridia</taxon>
        <taxon>Eubacteriales</taxon>
        <taxon>Desulfitobacteriaceae</taxon>
        <taxon>Desulfosporosinus</taxon>
    </lineage>
</organism>